<feature type="domain" description="ADP ribosyltransferase" evidence="1">
    <location>
        <begin position="319"/>
        <end position="476"/>
    </location>
</feature>
<accession>A0ABS8GN00</accession>
<evidence type="ECO:0000313" key="3">
    <source>
        <dbReference type="EMBL" id="MCC4211364.1"/>
    </source>
</evidence>
<proteinExistence type="predicted"/>
<dbReference type="Gene3D" id="3.90.176.10">
    <property type="entry name" value="Toxin ADP-ribosyltransferase, Chain A, domain 1"/>
    <property type="match status" value="1"/>
</dbReference>
<name>A0ABS8GN00_9FLAO</name>
<dbReference type="RefSeq" id="WP_228228485.1">
    <property type="nucleotide sequence ID" value="NZ_JAJGMW010000002.1"/>
</dbReference>
<comment type="caution">
    <text evidence="3">The sequence shown here is derived from an EMBL/GenBank/DDBJ whole genome shotgun (WGS) entry which is preliminary data.</text>
</comment>
<dbReference type="PROSITE" id="PS51996">
    <property type="entry name" value="TR_MART"/>
    <property type="match status" value="1"/>
</dbReference>
<gene>
    <name evidence="3" type="ORF">LLW17_01420</name>
</gene>
<organism evidence="3 4">
    <name type="scientific">Leeuwenhoekiella parthenopeia</name>
    <dbReference type="NCBI Taxonomy" id="2890320"/>
    <lineage>
        <taxon>Bacteria</taxon>
        <taxon>Pseudomonadati</taxon>
        <taxon>Bacteroidota</taxon>
        <taxon>Flavobacteriia</taxon>
        <taxon>Flavobacteriales</taxon>
        <taxon>Flavobacteriaceae</taxon>
        <taxon>Leeuwenhoekiella</taxon>
    </lineage>
</organism>
<dbReference type="EMBL" id="JAJGMW010000002">
    <property type="protein sequence ID" value="MCC4211364.1"/>
    <property type="molecule type" value="Genomic_DNA"/>
</dbReference>
<dbReference type="SUPFAM" id="SSF56399">
    <property type="entry name" value="ADP-ribosylation"/>
    <property type="match status" value="1"/>
</dbReference>
<dbReference type="Pfam" id="PF03496">
    <property type="entry name" value="ADPrib_exo_Tox"/>
    <property type="match status" value="1"/>
</dbReference>
<evidence type="ECO:0000313" key="4">
    <source>
        <dbReference type="Proteomes" id="UP001197770"/>
    </source>
</evidence>
<dbReference type="NCBIfam" id="TIGR01641">
    <property type="entry name" value="phageSPP1_gp7"/>
    <property type="match status" value="1"/>
</dbReference>
<keyword evidence="4" id="KW-1185">Reference proteome</keyword>
<evidence type="ECO:0000259" key="2">
    <source>
        <dbReference type="Pfam" id="PF04233"/>
    </source>
</evidence>
<reference evidence="3 4" key="1">
    <citation type="submission" date="2021-11" db="EMBL/GenBank/DDBJ databases">
        <title>Seasonal and diel survey of microbial diversity of the Tyrrhenian coast.</title>
        <authorList>
            <person name="Gattoni G."/>
            <person name="Corral P."/>
        </authorList>
    </citation>
    <scope>NUCLEOTIDE SEQUENCE [LARGE SCALE GENOMIC DNA]</scope>
    <source>
        <strain evidence="3 4">Mr9</strain>
    </source>
</reference>
<dbReference type="Proteomes" id="UP001197770">
    <property type="component" value="Unassembled WGS sequence"/>
</dbReference>
<dbReference type="Pfam" id="PF04233">
    <property type="entry name" value="Phage_Mu_F"/>
    <property type="match status" value="1"/>
</dbReference>
<dbReference type="InterPro" id="IPR003540">
    <property type="entry name" value="ADP-ribosyltransferase"/>
</dbReference>
<feature type="domain" description="Phage head morphogenesis" evidence="2">
    <location>
        <begin position="125"/>
        <end position="214"/>
    </location>
</feature>
<sequence length="477" mass="54677">MHGRLTHLYDCKCGHCNHNSEKLELELDPKFKSLLKSVEKAFKKLYKNGSYKPEDLGTQKEFREVITKTNAFLSRSLVDNDLSEPMLKSLQEDIFLFSGLKTHAQLFEASQQLLTSDKKIKSFEAFSNDVKSIKKNYNENYLEAEYDFAVGSVLMADKWENFSDSDRYHLQYRTASDDRVRESHAALHDITLPKEDPFWDKYFPPNGWRCRCTVAQVLAYLNKLSDASKAQEAGEAATYKEGKNGKNKLEIFRFNPGKQKVIFPPKHPYNKVKGAAAAKKATVSISQGQILKKQPGDEEEVLTIFGTSKASVSRSQRIKDAKKAHKRITHVEAYSVIRYTGTFYQDINEYLRAGKRDKPNYESYIRVTNSGLDRIKSYKGYSYRGTKLESKDFEKYVKAKDNNEPFTEPAYLSTTSDTTKIFNGNAFFEVKSKSGKSVKEISSFPDEQEILFKAETRFKVIEAVEVDGKYNIILEEL</sequence>
<dbReference type="InterPro" id="IPR006528">
    <property type="entry name" value="Phage_head_morphogenesis_dom"/>
</dbReference>
<evidence type="ECO:0000259" key="1">
    <source>
        <dbReference type="Pfam" id="PF03496"/>
    </source>
</evidence>
<protein>
    <submittedName>
        <fullName evidence="3">Minor capsid protein</fullName>
    </submittedName>
</protein>